<dbReference type="AlphaFoldDB" id="A0A0R1TWP5"/>
<evidence type="ECO:0000259" key="4">
    <source>
        <dbReference type="PROSITE" id="PS50949"/>
    </source>
</evidence>
<sequence length="125" mass="14261">MEFDDKAPIYYQIEQYVMREIIVGHLDAGAQLPSIRELALQLAVNVNTVQRAVSELINDQIVVPQRGKGNFVTTDMQVIVALRERIVKEQLGALYKNLDALKITPAEMEFYLHKYIEEQEAVGNE</sequence>
<dbReference type="InterPro" id="IPR000524">
    <property type="entry name" value="Tscrpt_reg_HTH_GntR"/>
</dbReference>
<accession>A0A0R1TWP5</accession>
<protein>
    <submittedName>
        <fullName evidence="5">GntR family transcriptional regulator</fullName>
    </submittedName>
</protein>
<dbReference type="PATRIC" id="fig|1423783.4.peg.1566"/>
<dbReference type="InterPro" id="IPR036388">
    <property type="entry name" value="WH-like_DNA-bd_sf"/>
</dbReference>
<evidence type="ECO:0000313" key="6">
    <source>
        <dbReference type="Proteomes" id="UP000051922"/>
    </source>
</evidence>
<dbReference type="GO" id="GO:0003677">
    <property type="term" value="F:DNA binding"/>
    <property type="evidence" value="ECO:0007669"/>
    <property type="project" value="UniProtKB-KW"/>
</dbReference>
<dbReference type="RefSeq" id="WP_054649594.1">
    <property type="nucleotide sequence ID" value="NZ_AZFJ01000051.1"/>
</dbReference>
<dbReference type="Gene3D" id="1.10.10.10">
    <property type="entry name" value="Winged helix-like DNA-binding domain superfamily/Winged helix DNA-binding domain"/>
    <property type="match status" value="1"/>
</dbReference>
<dbReference type="Proteomes" id="UP000051922">
    <property type="component" value="Unassembled WGS sequence"/>
</dbReference>
<evidence type="ECO:0000256" key="3">
    <source>
        <dbReference type="ARBA" id="ARBA00023163"/>
    </source>
</evidence>
<keyword evidence="2" id="KW-0238">DNA-binding</keyword>
<keyword evidence="6" id="KW-1185">Reference proteome</keyword>
<dbReference type="PANTHER" id="PTHR38445">
    <property type="entry name" value="HTH-TYPE TRANSCRIPTIONAL REPRESSOR YTRA"/>
    <property type="match status" value="1"/>
</dbReference>
<feature type="domain" description="HTH gntR-type" evidence="4">
    <location>
        <begin position="7"/>
        <end position="75"/>
    </location>
</feature>
<dbReference type="SMART" id="SM00345">
    <property type="entry name" value="HTH_GNTR"/>
    <property type="match status" value="1"/>
</dbReference>
<dbReference type="SUPFAM" id="SSF46785">
    <property type="entry name" value="Winged helix' DNA-binding domain"/>
    <property type="match status" value="1"/>
</dbReference>
<reference evidence="5 6" key="1">
    <citation type="journal article" date="2015" name="Genome Announc.">
        <title>Expanding the biotechnology potential of lactobacilli through comparative genomics of 213 strains and associated genera.</title>
        <authorList>
            <person name="Sun Z."/>
            <person name="Harris H.M."/>
            <person name="McCann A."/>
            <person name="Guo C."/>
            <person name="Argimon S."/>
            <person name="Zhang W."/>
            <person name="Yang X."/>
            <person name="Jeffery I.B."/>
            <person name="Cooney J.C."/>
            <person name="Kagawa T.F."/>
            <person name="Liu W."/>
            <person name="Song Y."/>
            <person name="Salvetti E."/>
            <person name="Wrobel A."/>
            <person name="Rasinkangas P."/>
            <person name="Parkhill J."/>
            <person name="Rea M.C."/>
            <person name="O'Sullivan O."/>
            <person name="Ritari J."/>
            <person name="Douillard F.P."/>
            <person name="Paul Ross R."/>
            <person name="Yang R."/>
            <person name="Briner A.E."/>
            <person name="Felis G.E."/>
            <person name="de Vos W.M."/>
            <person name="Barrangou R."/>
            <person name="Klaenhammer T.R."/>
            <person name="Caufield P.W."/>
            <person name="Cui Y."/>
            <person name="Zhang H."/>
            <person name="O'Toole P.W."/>
        </authorList>
    </citation>
    <scope>NUCLEOTIDE SEQUENCE [LARGE SCALE GENOMIC DNA]</scope>
    <source>
        <strain evidence="5 6">DSM 15945</strain>
    </source>
</reference>
<proteinExistence type="predicted"/>
<gene>
    <name evidence="5" type="ORF">FC50_GL001523</name>
</gene>
<comment type="caution">
    <text evidence="5">The sequence shown here is derived from an EMBL/GenBank/DDBJ whole genome shotgun (WGS) entry which is preliminary data.</text>
</comment>
<evidence type="ECO:0000256" key="1">
    <source>
        <dbReference type="ARBA" id="ARBA00023015"/>
    </source>
</evidence>
<dbReference type="InterPro" id="IPR036390">
    <property type="entry name" value="WH_DNA-bd_sf"/>
</dbReference>
<evidence type="ECO:0000256" key="2">
    <source>
        <dbReference type="ARBA" id="ARBA00023125"/>
    </source>
</evidence>
<dbReference type="Pfam" id="PF00392">
    <property type="entry name" value="GntR"/>
    <property type="match status" value="1"/>
</dbReference>
<dbReference type="EMBL" id="AZFJ01000051">
    <property type="protein sequence ID" value="KRL85663.1"/>
    <property type="molecule type" value="Genomic_DNA"/>
</dbReference>
<dbReference type="CDD" id="cd07377">
    <property type="entry name" value="WHTH_GntR"/>
    <property type="match status" value="1"/>
</dbReference>
<name>A0A0R1TWP5_9LACO</name>
<dbReference type="GO" id="GO:0003700">
    <property type="term" value="F:DNA-binding transcription factor activity"/>
    <property type="evidence" value="ECO:0007669"/>
    <property type="project" value="InterPro"/>
</dbReference>
<dbReference type="PANTHER" id="PTHR38445:SF9">
    <property type="entry name" value="HTH-TYPE TRANSCRIPTIONAL REPRESSOR YTRA"/>
    <property type="match status" value="1"/>
</dbReference>
<keyword evidence="1" id="KW-0805">Transcription regulation</keyword>
<organism evidence="5 6">
    <name type="scientific">Lacticaseibacillus pantheris DSM 15945 = JCM 12539 = NBRC 106106</name>
    <dbReference type="NCBI Taxonomy" id="1423783"/>
    <lineage>
        <taxon>Bacteria</taxon>
        <taxon>Bacillati</taxon>
        <taxon>Bacillota</taxon>
        <taxon>Bacilli</taxon>
        <taxon>Lactobacillales</taxon>
        <taxon>Lactobacillaceae</taxon>
        <taxon>Lacticaseibacillus</taxon>
    </lineage>
</organism>
<evidence type="ECO:0000313" key="5">
    <source>
        <dbReference type="EMBL" id="KRL85663.1"/>
    </source>
</evidence>
<keyword evidence="3" id="KW-0804">Transcription</keyword>
<dbReference type="STRING" id="1423783.FC50_GL001523"/>
<dbReference type="PROSITE" id="PS50949">
    <property type="entry name" value="HTH_GNTR"/>
    <property type="match status" value="1"/>
</dbReference>
<dbReference type="OrthoDB" id="362473at2"/>